<dbReference type="EMBL" id="KX086274">
    <property type="protein sequence ID" value="ANG08897.1"/>
    <property type="molecule type" value="mRNA"/>
</dbReference>
<dbReference type="SUPFAM" id="SSF52058">
    <property type="entry name" value="L domain-like"/>
    <property type="match status" value="3"/>
</dbReference>
<comment type="subcellular location">
    <subcellularLocation>
        <location evidence="1">Membrane</location>
        <topology evidence="1">Single-pass type I membrane protein</topology>
    </subcellularLocation>
</comment>
<feature type="signal peptide" evidence="11">
    <location>
        <begin position="1"/>
        <end position="19"/>
    </location>
</feature>
<evidence type="ECO:0000313" key="14">
    <source>
        <dbReference type="EnsemblMetazoa" id="SMAR008376-PA"/>
    </source>
</evidence>
<evidence type="ECO:0000259" key="12">
    <source>
        <dbReference type="PROSITE" id="PS50104"/>
    </source>
</evidence>
<dbReference type="PROSITE" id="PS51450">
    <property type="entry name" value="LRR"/>
    <property type="match status" value="4"/>
</dbReference>
<evidence type="ECO:0000313" key="13">
    <source>
        <dbReference type="EMBL" id="ANG08897.1"/>
    </source>
</evidence>
<evidence type="ECO:0000256" key="10">
    <source>
        <dbReference type="SAM" id="Phobius"/>
    </source>
</evidence>
<gene>
    <name evidence="13" type="primary">LotoA</name>
</gene>
<dbReference type="EnsemblMetazoa" id="SMAR008376-RA">
    <property type="protein sequence ID" value="SMAR008376-PA"/>
    <property type="gene ID" value="SMAR008376"/>
</dbReference>
<keyword evidence="7 10" id="KW-1133">Transmembrane helix</keyword>
<evidence type="ECO:0000313" key="15">
    <source>
        <dbReference type="Proteomes" id="UP000014500"/>
    </source>
</evidence>
<organism evidence="14 15">
    <name type="scientific">Strigamia maritima</name>
    <name type="common">European centipede</name>
    <name type="synonym">Geophilus maritimus</name>
    <dbReference type="NCBI Taxonomy" id="126957"/>
    <lineage>
        <taxon>Eukaryota</taxon>
        <taxon>Metazoa</taxon>
        <taxon>Ecdysozoa</taxon>
        <taxon>Arthropoda</taxon>
        <taxon>Myriapoda</taxon>
        <taxon>Chilopoda</taxon>
        <taxon>Pleurostigmophora</taxon>
        <taxon>Geophilomorpha</taxon>
        <taxon>Linotaeniidae</taxon>
        <taxon>Strigamia</taxon>
    </lineage>
</organism>
<dbReference type="SMART" id="SM00369">
    <property type="entry name" value="LRR_TYP"/>
    <property type="match status" value="20"/>
</dbReference>
<dbReference type="FunFam" id="3.80.10.10:FF:000418">
    <property type="entry name" value="protein toll"/>
    <property type="match status" value="1"/>
</dbReference>
<dbReference type="Gene3D" id="3.40.50.10140">
    <property type="entry name" value="Toll/interleukin-1 receptor homology (TIR) domain"/>
    <property type="match status" value="1"/>
</dbReference>
<accession>T1J446</accession>
<dbReference type="InterPro" id="IPR000157">
    <property type="entry name" value="TIR_dom"/>
</dbReference>
<evidence type="ECO:0000256" key="9">
    <source>
        <dbReference type="ARBA" id="ARBA00023170"/>
    </source>
</evidence>
<dbReference type="eggNOG" id="KOG4641">
    <property type="taxonomic scope" value="Eukaryota"/>
</dbReference>
<dbReference type="GO" id="GO:0016020">
    <property type="term" value="C:membrane"/>
    <property type="evidence" value="ECO:0007669"/>
    <property type="project" value="UniProtKB-SubCell"/>
</dbReference>
<dbReference type="SMART" id="SM00255">
    <property type="entry name" value="TIR"/>
    <property type="match status" value="1"/>
</dbReference>
<dbReference type="InterPro" id="IPR035897">
    <property type="entry name" value="Toll_tir_struct_dom_sf"/>
</dbReference>
<dbReference type="PANTHER" id="PTHR45617:SF173">
    <property type="entry name" value="RE54577P"/>
    <property type="match status" value="1"/>
</dbReference>
<keyword evidence="15" id="KW-1185">Reference proteome</keyword>
<dbReference type="HOGENOM" id="CLU_004280_0_0_1"/>
<dbReference type="Pfam" id="PF13855">
    <property type="entry name" value="LRR_8"/>
    <property type="match status" value="6"/>
</dbReference>
<evidence type="ECO:0000256" key="1">
    <source>
        <dbReference type="ARBA" id="ARBA00004479"/>
    </source>
</evidence>
<sequence length="1169" mass="133942">MVPFKVLCIVFAQVFSVIAVKYVAPDMCQWDFFGPEAQDVSLMCRVAALNSTFFNVSDIPSDHTVRLHVDCTESQFIHSSLDNNSFQHLFQLKELRVEHCKMQSLPTLAFVGLGNLRNLTVRTYNGAWSTLNLQVQPHMLAPLAQLERLDFGYNAVWTLPPRTFCHLTNLVSLNLSNNNFQDVNTLGFSSFNSDDSCQLDVKELDLSNNDLHVLPAGAFDKLRGLRQLFLQDNQISLVSESAFDGLRLLQLVDLAGNNIVALPPEVLHNMSELVELYLHNNSLSVLPAGLFSGLQQLLVLNLHHNELTSNWIDNFTFEDLIRLIILDLSHNRLSSIDASTFRNLYSLQILHLEHNEIDIIADNSFSSMYNLHTLLISHNKLHRIDAYTLNGLYVLSLLSLDFNRIDFLHPDAFKNCSGLQDLNLFSNHLRTVPQAIAVLQFLKTVDLGQNRIDTLFNASFRGLQQLTGLILIDNSIGNVSRNIFNNMPALKILNLARNKIRSIEHGTFDGNVNLQAIRLDSNFLTDMNGLFAGLPALIWLNISANEISWFDYALIPIGLQWLDIHANHIAALGNYFDLEAKLQLQIMDASSNRITEINASSLADGIQLLFLNDNQISKVQPFTFLKKNNLSRVDLFGNNIQFMDLSALRLAHFGEDRPLPEFYLGGNPFQCDCNMEWLQRINYLDQMRQHPKVMDLDSIYCKLLYSRDRTFVPLVEAHPSQFLCPYTAHCFTLCKCCDFDACDCEMVCPDDCTCYHDQSWLANIVACTNANYTQMPEQIPMDATEIYLDGNHIKTLSSHTFIGRKNLRVLFLNGSFIHTINNRTFNGLRALQILHLEDNSLTDLRGYEFERLEILRELYLQNNKLATIHNTTFIMLKSLEILRLDGNHIHHLPVWNFSLNPMLWEVTLSDNPWSCHCHFMEQFKRWLSTHQEKIRDATHLRCLHNTTGVHGTSVLEFNMSTCDNATATWMVQPKFIEDYMSVFLIAAGILAVLLLVLCAAMCHWWQRLRLCVFSRWGVRLCKGREDEGKLFDAYICYSSNDECFVRNILAPDLERGGEHSYFLVLHHRDCPVGSFENDIVIEASDNSKRFILVLTQNFIKNEWSRNQVKENFIQLFKERHTPLIVVVFGVVSKRDMDQELRLCLKNSTCITWGDKLFWAKLKLALPEQK</sequence>
<feature type="domain" description="TIR" evidence="12">
    <location>
        <begin position="1029"/>
        <end position="1165"/>
    </location>
</feature>
<dbReference type="EMBL" id="JH431837">
    <property type="status" value="NOT_ANNOTATED_CDS"/>
    <property type="molecule type" value="Genomic_DNA"/>
</dbReference>
<dbReference type="InterPro" id="IPR032675">
    <property type="entry name" value="LRR_dom_sf"/>
</dbReference>
<keyword evidence="6" id="KW-0677">Repeat</keyword>
<dbReference type="PROSITE" id="PS50104">
    <property type="entry name" value="TIR"/>
    <property type="match status" value="1"/>
</dbReference>
<dbReference type="SMART" id="SM00082">
    <property type="entry name" value="LRRCT"/>
    <property type="match status" value="2"/>
</dbReference>
<evidence type="ECO:0000256" key="3">
    <source>
        <dbReference type="ARBA" id="ARBA00022614"/>
    </source>
</evidence>
<dbReference type="Gene3D" id="3.80.10.10">
    <property type="entry name" value="Ribonuclease Inhibitor"/>
    <property type="match status" value="6"/>
</dbReference>
<evidence type="ECO:0000256" key="4">
    <source>
        <dbReference type="ARBA" id="ARBA00022692"/>
    </source>
</evidence>
<keyword evidence="9" id="KW-0675">Receptor</keyword>
<dbReference type="InterPro" id="IPR000483">
    <property type="entry name" value="Cys-rich_flank_reg_C"/>
</dbReference>
<dbReference type="GO" id="GO:0007165">
    <property type="term" value="P:signal transduction"/>
    <property type="evidence" value="ECO:0007669"/>
    <property type="project" value="InterPro"/>
</dbReference>
<dbReference type="OMA" id="WSTMSLE"/>
<reference evidence="13" key="3">
    <citation type="journal article" date="2016" name="Curr. Biol.">
        <title>Toll genes have an ancestral role in axis eLongTollation.</title>
        <authorList>
            <person name="Benton M.A."/>
            <person name="Pechmann M."/>
            <person name="Frey N."/>
            <person name="Stappert D."/>
            <person name="Conrads K.H."/>
            <person name="Chen Y.-T."/>
            <person name="Stamataki E."/>
            <person name="Pavlopoulos A."/>
            <person name="Roth S."/>
        </authorList>
    </citation>
    <scope>NUCLEOTIDE SEQUENCE</scope>
</reference>
<feature type="transmembrane region" description="Helical" evidence="10">
    <location>
        <begin position="979"/>
        <end position="1005"/>
    </location>
</feature>
<dbReference type="FunFam" id="3.80.10.10:FF:000198">
    <property type="entry name" value="Blast:Protein toll"/>
    <property type="match status" value="1"/>
</dbReference>
<evidence type="ECO:0000256" key="5">
    <source>
        <dbReference type="ARBA" id="ARBA00022729"/>
    </source>
</evidence>
<evidence type="ECO:0000256" key="11">
    <source>
        <dbReference type="SAM" id="SignalP"/>
    </source>
</evidence>
<dbReference type="AlphaFoldDB" id="T1J446"/>
<evidence type="ECO:0000256" key="2">
    <source>
        <dbReference type="ARBA" id="ARBA00009634"/>
    </source>
</evidence>
<keyword evidence="4 10" id="KW-0812">Transmembrane</keyword>
<dbReference type="SUPFAM" id="SSF52047">
    <property type="entry name" value="RNI-like"/>
    <property type="match status" value="1"/>
</dbReference>
<dbReference type="Pfam" id="PF13676">
    <property type="entry name" value="TIR_2"/>
    <property type="match status" value="1"/>
</dbReference>
<dbReference type="PRINTS" id="PR01537">
    <property type="entry name" value="INTRLKN1R1F"/>
</dbReference>
<reference evidence="15" key="1">
    <citation type="submission" date="2011-05" db="EMBL/GenBank/DDBJ databases">
        <authorList>
            <person name="Richards S.R."/>
            <person name="Qu J."/>
            <person name="Jiang H."/>
            <person name="Jhangiani S.N."/>
            <person name="Agravi P."/>
            <person name="Goodspeed R."/>
            <person name="Gross S."/>
            <person name="Mandapat C."/>
            <person name="Jackson L."/>
            <person name="Mathew T."/>
            <person name="Pu L."/>
            <person name="Thornton R."/>
            <person name="Saada N."/>
            <person name="Wilczek-Boney K.B."/>
            <person name="Lee S."/>
            <person name="Kovar C."/>
            <person name="Wu Y."/>
            <person name="Scherer S.E."/>
            <person name="Worley K.C."/>
            <person name="Muzny D.M."/>
            <person name="Gibbs R."/>
        </authorList>
    </citation>
    <scope>NUCLEOTIDE SEQUENCE</scope>
    <source>
        <strain evidence="15">Brora</strain>
    </source>
</reference>
<dbReference type="InterPro" id="IPR001611">
    <property type="entry name" value="Leu-rich_rpt"/>
</dbReference>
<dbReference type="Proteomes" id="UP000014500">
    <property type="component" value="Unassembled WGS sequence"/>
</dbReference>
<dbReference type="FunFam" id="3.80.10.10:FF:001164">
    <property type="entry name" value="GH01279p"/>
    <property type="match status" value="2"/>
</dbReference>
<name>T1J446_STRMM</name>
<dbReference type="STRING" id="126957.T1J446"/>
<comment type="similarity">
    <text evidence="2">Belongs to the Toll-like receptor family.</text>
</comment>
<keyword evidence="3" id="KW-0433">Leucine-rich repeat</keyword>
<feature type="chain" id="PRO_5004590178" evidence="11">
    <location>
        <begin position="20"/>
        <end position="1169"/>
    </location>
</feature>
<dbReference type="InterPro" id="IPR003591">
    <property type="entry name" value="Leu-rich_rpt_typical-subtyp"/>
</dbReference>
<reference evidence="14" key="2">
    <citation type="submission" date="2015-02" db="UniProtKB">
        <authorList>
            <consortium name="EnsemblMetazoa"/>
        </authorList>
    </citation>
    <scope>IDENTIFICATION</scope>
</reference>
<dbReference type="SUPFAM" id="SSF52200">
    <property type="entry name" value="Toll/Interleukin receptor TIR domain"/>
    <property type="match status" value="1"/>
</dbReference>
<protein>
    <submittedName>
        <fullName evidence="13">Toll family protein LongTollA</fullName>
    </submittedName>
</protein>
<evidence type="ECO:0000256" key="6">
    <source>
        <dbReference type="ARBA" id="ARBA00022737"/>
    </source>
</evidence>
<keyword evidence="5 11" id="KW-0732">Signal</keyword>
<evidence type="ECO:0000256" key="8">
    <source>
        <dbReference type="ARBA" id="ARBA00023136"/>
    </source>
</evidence>
<keyword evidence="8 10" id="KW-0472">Membrane</keyword>
<evidence type="ECO:0000256" key="7">
    <source>
        <dbReference type="ARBA" id="ARBA00022989"/>
    </source>
</evidence>
<dbReference type="PANTHER" id="PTHR45617">
    <property type="entry name" value="LEUCINE RICH REPEAT FAMILY PROTEIN"/>
    <property type="match status" value="1"/>
</dbReference>
<proteinExistence type="evidence at transcript level"/>